<dbReference type="Pfam" id="PF12008">
    <property type="entry name" value="EcoR124_C"/>
    <property type="match status" value="1"/>
</dbReference>
<dbReference type="EMBL" id="JACJPY010000047">
    <property type="protein sequence ID" value="MBD2151250.1"/>
    <property type="molecule type" value="Genomic_DNA"/>
</dbReference>
<evidence type="ECO:0000256" key="7">
    <source>
        <dbReference type="ARBA" id="ARBA00022759"/>
    </source>
</evidence>
<comment type="caution">
    <text evidence="13">The sequence shown here is derived from an EMBL/GenBank/DDBJ whole genome shotgun (WGS) entry which is preliminary data.</text>
</comment>
<evidence type="ECO:0000256" key="5">
    <source>
        <dbReference type="ARBA" id="ARBA00022741"/>
    </source>
</evidence>
<dbReference type="Proteomes" id="UP000631421">
    <property type="component" value="Unassembled WGS sequence"/>
</dbReference>
<dbReference type="GO" id="GO:0009035">
    <property type="term" value="F:type I site-specific deoxyribonuclease activity"/>
    <property type="evidence" value="ECO:0007669"/>
    <property type="project" value="UniProtKB-EC"/>
</dbReference>
<keyword evidence="9 11" id="KW-0067">ATP-binding</keyword>
<evidence type="ECO:0000256" key="4">
    <source>
        <dbReference type="ARBA" id="ARBA00022722"/>
    </source>
</evidence>
<dbReference type="PROSITE" id="PS51192">
    <property type="entry name" value="HELICASE_ATP_BIND_1"/>
    <property type="match status" value="1"/>
</dbReference>
<evidence type="ECO:0000256" key="3">
    <source>
        <dbReference type="ARBA" id="ARBA00011296"/>
    </source>
</evidence>
<feature type="domain" description="Helicase ATP-binding" evidence="12">
    <location>
        <begin position="261"/>
        <end position="436"/>
    </location>
</feature>
<keyword evidence="14" id="KW-1185">Reference proteome</keyword>
<evidence type="ECO:0000313" key="14">
    <source>
        <dbReference type="Proteomes" id="UP000631421"/>
    </source>
</evidence>
<dbReference type="Gene3D" id="3.90.1570.50">
    <property type="match status" value="1"/>
</dbReference>
<dbReference type="RefSeq" id="WP_190351670.1">
    <property type="nucleotide sequence ID" value="NZ_JACJPY010000047.1"/>
</dbReference>
<keyword evidence="7 13" id="KW-0255">Endonuclease</keyword>
<evidence type="ECO:0000313" key="13">
    <source>
        <dbReference type="EMBL" id="MBD2151250.1"/>
    </source>
</evidence>
<keyword evidence="8 11" id="KW-0378">Hydrolase</keyword>
<dbReference type="AlphaFoldDB" id="A0A926Z6Z2"/>
<evidence type="ECO:0000256" key="10">
    <source>
        <dbReference type="ARBA" id="ARBA00023125"/>
    </source>
</evidence>
<dbReference type="Pfam" id="PF22679">
    <property type="entry name" value="T1R_D3-like"/>
    <property type="match status" value="1"/>
</dbReference>
<organism evidence="13 14">
    <name type="scientific">Pseudanabaena cinerea FACHB-1277</name>
    <dbReference type="NCBI Taxonomy" id="2949581"/>
    <lineage>
        <taxon>Bacteria</taxon>
        <taxon>Bacillati</taxon>
        <taxon>Cyanobacteriota</taxon>
        <taxon>Cyanophyceae</taxon>
        <taxon>Pseudanabaenales</taxon>
        <taxon>Pseudanabaenaceae</taxon>
        <taxon>Pseudanabaena</taxon>
        <taxon>Pseudanabaena cinerea</taxon>
    </lineage>
</organism>
<comment type="similarity">
    <text evidence="2 11">Belongs to the HsdR family.</text>
</comment>
<keyword evidence="6 11" id="KW-0680">Restriction system</keyword>
<dbReference type="SMART" id="SM00487">
    <property type="entry name" value="DEXDc"/>
    <property type="match status" value="1"/>
</dbReference>
<dbReference type="InterPro" id="IPR040980">
    <property type="entry name" value="SWI2_SNF2"/>
</dbReference>
<reference evidence="13" key="1">
    <citation type="journal article" date="2015" name="ISME J.">
        <title>Draft Genome Sequence of Streptomyces incarnatus NRRL8089, which Produces the Nucleoside Antibiotic Sinefungin.</title>
        <authorList>
            <person name="Oshima K."/>
            <person name="Hattori M."/>
            <person name="Shimizu H."/>
            <person name="Fukuda K."/>
            <person name="Nemoto M."/>
            <person name="Inagaki K."/>
            <person name="Tamura T."/>
        </authorList>
    </citation>
    <scope>NUCLEOTIDE SEQUENCE</scope>
    <source>
        <strain evidence="13">FACHB-1277</strain>
    </source>
</reference>
<sequence>MTLNEQAIEQALIEKLGDLKYSYRPDIRDRTTLEKNFREKFESLNRVHLTDGEFSRLLEQIVTPDVFTASQHLRDRNSFERDDGTPLVYTLVNVKDWCKNTFEVINQLRINTDNSYHRYDVLLLINGVPVVQIELKNLSITPRRAMQQIVDYKNDVGNGYTKTLLCFLQLFIVSNRSDTWYFANNNNRHFSFDAEERFLPIYQFAGEDNRKITHLDTFAEKFLAKCTLGQMISRYMVLVASEQKLMMMRPYQIYAVKSIVECIHQNSGNGYIWHTTGSGKTLTSFKASTLLKDNPDIEKCLFVVDRKDLDRQTREEFNKFQEGCVEENTNTETLVQRLLSNNYADKVIVTTIQKLSLALDDDSKNGKKRNYKERLEPLRYKRIVFIFDECHRSQFGENHRAIVEFFPNAQLFGFTGTPIFDKNATVQQIEGNQASYKTTESIFQQQLHAYTITDAIEDRNVLRFHIDYYKPEGKNPPKSGEAIPKEAIAEAILTKHHAATAGRKFNAILATSSINDAIAYHELFKQIQAQKQIADPDFQPLNIACVFSPPAEGNKDVKQLQEDLLTEKADNQVDPEGKKEALKAIIADYNAQFRTNHDINNFDLYYQDVQKRIKDQQYSNSDLPHAQKIDITIVVDMLLTGFDSKYLNTLYVDKNLKYHGLIQAFSRTNRVLNDTKPYGNILDFRQQQDPVDEAIKLFSGEFKERAQEIWLVEPAPMAIAKLEVAVQNLDKFMQSQGLTYAPESVPNLKGDAARGQFVNLFKEVQRLKTQIDQYTDLTTENTEAIAKVIPQEQLQAFRGVYLDTAQRLKVQQGKGNTSPEVEQLDFEFVLFASAVIDYDYIMGLIARSTYDKPDKQKMTRAELIGLIQADAKFIDEDLIGYINTLPVGQAFDEKAIREGYEQFKAEKSARELAAIASQHGLEAAALQTFVDGILRRMIFDGEQLNDLLAPLDLGWKARTKKELALMADLIPLLHRLAQGREISGLKAYE</sequence>
<keyword evidence="5 11" id="KW-0547">Nucleotide-binding</keyword>
<name>A0A926Z6Z2_9CYAN</name>
<dbReference type="InterPro" id="IPR051268">
    <property type="entry name" value="Type-I_R_enzyme_R_subunit"/>
</dbReference>
<dbReference type="CDD" id="cd22332">
    <property type="entry name" value="HsdR_N"/>
    <property type="match status" value="1"/>
</dbReference>
<keyword evidence="4" id="KW-0540">Nuclease</keyword>
<dbReference type="InterPro" id="IPR007409">
    <property type="entry name" value="Restrct_endonuc_type1_HsdR_N"/>
</dbReference>
<comment type="subunit">
    <text evidence="3 11">The type I restriction/modification system is composed of three polypeptides R, M and S.</text>
</comment>
<dbReference type="InterPro" id="IPR014001">
    <property type="entry name" value="Helicase_ATP-bd"/>
</dbReference>
<evidence type="ECO:0000256" key="1">
    <source>
        <dbReference type="ARBA" id="ARBA00000851"/>
    </source>
</evidence>
<dbReference type="Pfam" id="PF18766">
    <property type="entry name" value="SWI2_SNF2"/>
    <property type="match status" value="1"/>
</dbReference>
<evidence type="ECO:0000256" key="2">
    <source>
        <dbReference type="ARBA" id="ARBA00008598"/>
    </source>
</evidence>
<evidence type="ECO:0000256" key="8">
    <source>
        <dbReference type="ARBA" id="ARBA00022801"/>
    </source>
</evidence>
<dbReference type="InterPro" id="IPR004473">
    <property type="entry name" value="Restrct_endonuc_typeI_HsdR"/>
</dbReference>
<dbReference type="Gene3D" id="1.20.58.910">
    <property type="match status" value="1"/>
</dbReference>
<dbReference type="Pfam" id="PF04313">
    <property type="entry name" value="HSDR_N"/>
    <property type="match status" value="1"/>
</dbReference>
<dbReference type="GO" id="GO:0003677">
    <property type="term" value="F:DNA binding"/>
    <property type="evidence" value="ECO:0007669"/>
    <property type="project" value="UniProtKB-KW"/>
</dbReference>
<dbReference type="EC" id="3.1.21.3" evidence="11"/>
<dbReference type="InterPro" id="IPR022625">
    <property type="entry name" value="TypeI_RM_Rsu_C"/>
</dbReference>
<evidence type="ECO:0000256" key="6">
    <source>
        <dbReference type="ARBA" id="ARBA00022747"/>
    </source>
</evidence>
<dbReference type="GO" id="GO:0009307">
    <property type="term" value="P:DNA restriction-modification system"/>
    <property type="evidence" value="ECO:0007669"/>
    <property type="project" value="UniProtKB-KW"/>
</dbReference>
<accession>A0A926Z6Z2</accession>
<dbReference type="CDD" id="cd18800">
    <property type="entry name" value="SF2_C_EcoR124I-like"/>
    <property type="match status" value="1"/>
</dbReference>
<reference evidence="13" key="2">
    <citation type="submission" date="2020-08" db="EMBL/GenBank/DDBJ databases">
        <authorList>
            <person name="Chen M."/>
            <person name="Teng W."/>
            <person name="Zhao L."/>
            <person name="Hu C."/>
            <person name="Zhou Y."/>
            <person name="Han B."/>
            <person name="Song L."/>
            <person name="Shu W."/>
        </authorList>
    </citation>
    <scope>NUCLEOTIDE SEQUENCE</scope>
    <source>
        <strain evidence="13">FACHB-1277</strain>
    </source>
</reference>
<protein>
    <recommendedName>
        <fullName evidence="11">Type I restriction enzyme endonuclease subunit</fullName>
        <shortName evidence="11">R protein</shortName>
        <ecNumber evidence="11">3.1.21.3</ecNumber>
    </recommendedName>
</protein>
<evidence type="ECO:0000259" key="12">
    <source>
        <dbReference type="PROSITE" id="PS51192"/>
    </source>
</evidence>
<comment type="catalytic activity">
    <reaction evidence="1 11">
        <text>Endonucleolytic cleavage of DNA to give random double-stranded fragments with terminal 5'-phosphates, ATP is simultaneously hydrolyzed.</text>
        <dbReference type="EC" id="3.1.21.3"/>
    </reaction>
</comment>
<dbReference type="SUPFAM" id="SSF52540">
    <property type="entry name" value="P-loop containing nucleoside triphosphate hydrolases"/>
    <property type="match status" value="1"/>
</dbReference>
<evidence type="ECO:0000256" key="11">
    <source>
        <dbReference type="RuleBase" id="RU364115"/>
    </source>
</evidence>
<dbReference type="Gene3D" id="3.40.50.300">
    <property type="entry name" value="P-loop containing nucleotide triphosphate hydrolases"/>
    <property type="match status" value="2"/>
</dbReference>
<gene>
    <name evidence="13" type="ORF">H6F44_14125</name>
</gene>
<dbReference type="NCBIfam" id="TIGR00348">
    <property type="entry name" value="hsdR"/>
    <property type="match status" value="1"/>
</dbReference>
<comment type="function">
    <text evidence="11">Subunit R is required for both nuclease and ATPase activities, but not for modification.</text>
</comment>
<proteinExistence type="inferred from homology"/>
<dbReference type="PANTHER" id="PTHR30195:SF16">
    <property type="entry name" value="TYPE I RESTRICTION ENZYME ENDONUCLEASE SUBUNIT"/>
    <property type="match status" value="1"/>
</dbReference>
<dbReference type="PANTHER" id="PTHR30195">
    <property type="entry name" value="TYPE I SITE-SPECIFIC DEOXYRIBONUCLEASE PROTEIN SUBUNIT M AND R"/>
    <property type="match status" value="1"/>
</dbReference>
<dbReference type="GO" id="GO:0005524">
    <property type="term" value="F:ATP binding"/>
    <property type="evidence" value="ECO:0007669"/>
    <property type="project" value="UniProtKB-KW"/>
</dbReference>
<dbReference type="InterPro" id="IPR027417">
    <property type="entry name" value="P-loop_NTPase"/>
</dbReference>
<evidence type="ECO:0000256" key="9">
    <source>
        <dbReference type="ARBA" id="ARBA00022840"/>
    </source>
</evidence>
<dbReference type="InterPro" id="IPR055180">
    <property type="entry name" value="HsdR_RecA-like_helicase_dom_2"/>
</dbReference>
<keyword evidence="10 11" id="KW-0238">DNA-binding</keyword>